<dbReference type="AlphaFoldDB" id="A0A381WZ77"/>
<organism evidence="1">
    <name type="scientific">marine metagenome</name>
    <dbReference type="NCBI Taxonomy" id="408172"/>
    <lineage>
        <taxon>unclassified sequences</taxon>
        <taxon>metagenomes</taxon>
        <taxon>ecological metagenomes</taxon>
    </lineage>
</organism>
<sequence>MVGTELNYLQVDDKMKAALFGLETKMLFDFDQFLRNLPVGNHSAESREEQSKKYIKGIAYEMGYKYIKVICNNLNNESSHVHSFINLTNENFNYGDILKAEGFNKPAVNKARGNIFEHYRITHTGALYLTARNTKCITA</sequence>
<reference evidence="1" key="1">
    <citation type="submission" date="2018-05" db="EMBL/GenBank/DDBJ databases">
        <authorList>
            <person name="Lanie J.A."/>
            <person name="Ng W.-L."/>
            <person name="Kazmierczak K.M."/>
            <person name="Andrzejewski T.M."/>
            <person name="Davidsen T.M."/>
            <person name="Wayne K.J."/>
            <person name="Tettelin H."/>
            <person name="Glass J.I."/>
            <person name="Rusch D."/>
            <person name="Podicherti R."/>
            <person name="Tsui H.-C.T."/>
            <person name="Winkler M.E."/>
        </authorList>
    </citation>
    <scope>NUCLEOTIDE SEQUENCE</scope>
</reference>
<gene>
    <name evidence="1" type="ORF">METZ01_LOCUS110432</name>
</gene>
<name>A0A381WZ77_9ZZZZ</name>
<dbReference type="EMBL" id="UINC01013302">
    <property type="protein sequence ID" value="SVA57578.1"/>
    <property type="molecule type" value="Genomic_DNA"/>
</dbReference>
<protein>
    <submittedName>
        <fullName evidence="1">Uncharacterized protein</fullName>
    </submittedName>
</protein>
<accession>A0A381WZ77</accession>
<proteinExistence type="predicted"/>
<evidence type="ECO:0000313" key="1">
    <source>
        <dbReference type="EMBL" id="SVA57578.1"/>
    </source>
</evidence>